<keyword evidence="2" id="KW-1185">Reference proteome</keyword>
<gene>
    <name evidence="1" type="ORF">FCL42_03380</name>
</gene>
<name>A0A4V5NYX0_9GAMM</name>
<dbReference type="EMBL" id="SWCJ01000002">
    <property type="protein sequence ID" value="TKB57332.1"/>
    <property type="molecule type" value="Genomic_DNA"/>
</dbReference>
<dbReference type="Gene3D" id="3.90.1720.10">
    <property type="entry name" value="endopeptidase domain like (from Nostoc punctiforme)"/>
    <property type="match status" value="1"/>
</dbReference>
<evidence type="ECO:0000313" key="1">
    <source>
        <dbReference type="EMBL" id="TKB57332.1"/>
    </source>
</evidence>
<organism evidence="1 2">
    <name type="scientific">Ferrimonas aestuarii</name>
    <dbReference type="NCBI Taxonomy" id="2569539"/>
    <lineage>
        <taxon>Bacteria</taxon>
        <taxon>Pseudomonadati</taxon>
        <taxon>Pseudomonadota</taxon>
        <taxon>Gammaproteobacteria</taxon>
        <taxon>Alteromonadales</taxon>
        <taxon>Ferrimonadaceae</taxon>
        <taxon>Ferrimonas</taxon>
    </lineage>
</organism>
<evidence type="ECO:0008006" key="3">
    <source>
        <dbReference type="Google" id="ProtNLM"/>
    </source>
</evidence>
<reference evidence="1 2" key="1">
    <citation type="submission" date="2019-04" db="EMBL/GenBank/DDBJ databases">
        <authorList>
            <person name="Hwang J.C."/>
        </authorList>
    </citation>
    <scope>NUCLEOTIDE SEQUENCE [LARGE SCALE GENOMIC DNA]</scope>
    <source>
        <strain evidence="1 2">IMCC35002</strain>
    </source>
</reference>
<dbReference type="RefSeq" id="WP_136861978.1">
    <property type="nucleotide sequence ID" value="NZ_SWCJ01000002.1"/>
</dbReference>
<proteinExistence type="predicted"/>
<dbReference type="OrthoDB" id="9812095at2"/>
<sequence>MALPWIIAAIGGGLLAAEYRKERQRRQQDRYHRHNDEPQMVLRPSEWFDHGVKVTPRPGCLVACHVYGAIEHVGLWADWDQIIELHGSGLVRVVSARRFLKDRTGQRMFVCVDRHHRPMQAEGAIERAVGTLYQYRKYDLFEDNCYRYIWYCVTGEHRTFDSFGKLNEALAKEFNCDLYWDGAKLS</sequence>
<protein>
    <recommendedName>
        <fullName evidence="3">LRAT domain-containing protein</fullName>
    </recommendedName>
</protein>
<comment type="caution">
    <text evidence="1">The sequence shown here is derived from an EMBL/GenBank/DDBJ whole genome shotgun (WGS) entry which is preliminary data.</text>
</comment>
<dbReference type="AlphaFoldDB" id="A0A4V5NYX0"/>
<accession>A0A4V5NYX0</accession>
<dbReference type="Proteomes" id="UP000305675">
    <property type="component" value="Unassembled WGS sequence"/>
</dbReference>
<evidence type="ECO:0000313" key="2">
    <source>
        <dbReference type="Proteomes" id="UP000305675"/>
    </source>
</evidence>